<accession>A0A2V3PI24</accession>
<dbReference type="RefSeq" id="WP_110312540.1">
    <property type="nucleotide sequence ID" value="NZ_QICL01000043.1"/>
</dbReference>
<protein>
    <submittedName>
        <fullName evidence="3">Uncharacterized protein DUF4923</fullName>
    </submittedName>
</protein>
<dbReference type="Proteomes" id="UP000247973">
    <property type="component" value="Unassembled WGS sequence"/>
</dbReference>
<evidence type="ECO:0000256" key="1">
    <source>
        <dbReference type="SAM" id="SignalP"/>
    </source>
</evidence>
<dbReference type="InterPro" id="IPR032575">
    <property type="entry name" value="DUF4923"/>
</dbReference>
<dbReference type="Pfam" id="PF16270">
    <property type="entry name" value="DUF4923"/>
    <property type="match status" value="1"/>
</dbReference>
<feature type="chain" id="PRO_5015911840" evidence="1">
    <location>
        <begin position="23"/>
        <end position="193"/>
    </location>
</feature>
<sequence>MKTSRFYLFMICLFLFSGAATIQGQSVKNVIKSTVDHFTALDLEGTWVYKEVAVKFESDNLLKKAGGKVAAARIESKLSDQLNQIGFEPGVTVFTFTPDSTFTNTTKGKKMSGKYTYDSSSKYITLKYLNHIPVKAKLSASQGKISLLFETGSFLSLVTFIGGHSGVGVIADITSLLKSYDGMMTGLELKKRE</sequence>
<keyword evidence="4" id="KW-1185">Reference proteome</keyword>
<comment type="caution">
    <text evidence="3">The sequence shown here is derived from an EMBL/GenBank/DDBJ whole genome shotgun (WGS) entry which is preliminary data.</text>
</comment>
<gene>
    <name evidence="3" type="ORF">CLV62_14328</name>
</gene>
<keyword evidence="1" id="KW-0732">Signal</keyword>
<dbReference type="OrthoDB" id="1001469at2"/>
<dbReference type="EMBL" id="QICL01000043">
    <property type="protein sequence ID" value="PXV58848.1"/>
    <property type="molecule type" value="Genomic_DNA"/>
</dbReference>
<reference evidence="3 4" key="1">
    <citation type="submission" date="2018-03" db="EMBL/GenBank/DDBJ databases">
        <title>Genomic Encyclopedia of Archaeal and Bacterial Type Strains, Phase II (KMG-II): from individual species to whole genera.</title>
        <authorList>
            <person name="Goeker M."/>
        </authorList>
    </citation>
    <scope>NUCLEOTIDE SEQUENCE [LARGE SCALE GENOMIC DNA]</scope>
    <source>
        <strain evidence="3 4">DSM 100214</strain>
    </source>
</reference>
<dbReference type="AlphaFoldDB" id="A0A2V3PI24"/>
<feature type="domain" description="DUF4923" evidence="2">
    <location>
        <begin position="22"/>
        <end position="191"/>
    </location>
</feature>
<evidence type="ECO:0000313" key="4">
    <source>
        <dbReference type="Proteomes" id="UP000247973"/>
    </source>
</evidence>
<organism evidence="3 4">
    <name type="scientific">Dysgonomonas alginatilytica</name>
    <dbReference type="NCBI Taxonomy" id="1605892"/>
    <lineage>
        <taxon>Bacteria</taxon>
        <taxon>Pseudomonadati</taxon>
        <taxon>Bacteroidota</taxon>
        <taxon>Bacteroidia</taxon>
        <taxon>Bacteroidales</taxon>
        <taxon>Dysgonomonadaceae</taxon>
        <taxon>Dysgonomonas</taxon>
    </lineage>
</organism>
<name>A0A2V3PI24_9BACT</name>
<feature type="signal peptide" evidence="1">
    <location>
        <begin position="1"/>
        <end position="22"/>
    </location>
</feature>
<proteinExistence type="predicted"/>
<evidence type="ECO:0000259" key="2">
    <source>
        <dbReference type="Pfam" id="PF16270"/>
    </source>
</evidence>
<evidence type="ECO:0000313" key="3">
    <source>
        <dbReference type="EMBL" id="PXV58848.1"/>
    </source>
</evidence>